<protein>
    <submittedName>
        <fullName evidence="7">Uncharacterized protein</fullName>
    </submittedName>
</protein>
<evidence type="ECO:0000256" key="5">
    <source>
        <dbReference type="ARBA" id="ARBA00023136"/>
    </source>
</evidence>
<evidence type="ECO:0000256" key="6">
    <source>
        <dbReference type="RuleBase" id="RU363053"/>
    </source>
</evidence>
<accession>A0A1E4RL28</accession>
<organism evidence="7 8">
    <name type="scientific">Hyphopichia burtonii NRRL Y-1933</name>
    <dbReference type="NCBI Taxonomy" id="984485"/>
    <lineage>
        <taxon>Eukaryota</taxon>
        <taxon>Fungi</taxon>
        <taxon>Dikarya</taxon>
        <taxon>Ascomycota</taxon>
        <taxon>Saccharomycotina</taxon>
        <taxon>Pichiomycetes</taxon>
        <taxon>Debaryomycetaceae</taxon>
        <taxon>Hyphopichia</taxon>
    </lineage>
</organism>
<dbReference type="RefSeq" id="XP_020077049.1">
    <property type="nucleotide sequence ID" value="XM_020218599.1"/>
</dbReference>
<dbReference type="GeneID" id="30993149"/>
<keyword evidence="5 6" id="KW-0472">Membrane</keyword>
<evidence type="ECO:0000313" key="7">
    <source>
        <dbReference type="EMBL" id="ODV67982.1"/>
    </source>
</evidence>
<dbReference type="PANTHER" id="PTHR11266">
    <property type="entry name" value="PEROXISOMAL MEMBRANE PROTEIN 2, PXMP2 MPV17"/>
    <property type="match status" value="1"/>
</dbReference>
<keyword evidence="8" id="KW-1185">Reference proteome</keyword>
<dbReference type="PANTHER" id="PTHR11266:SF80">
    <property type="entry name" value="PEROXISOMAL MEMBRANE PROTEIN 2"/>
    <property type="match status" value="1"/>
</dbReference>
<dbReference type="EMBL" id="KV454540">
    <property type="protein sequence ID" value="ODV67982.1"/>
    <property type="molecule type" value="Genomic_DNA"/>
</dbReference>
<dbReference type="Pfam" id="PF04117">
    <property type="entry name" value="Mpv17_PMP22"/>
    <property type="match status" value="1"/>
</dbReference>
<feature type="transmembrane region" description="Helical" evidence="6">
    <location>
        <begin position="180"/>
        <end position="200"/>
    </location>
</feature>
<dbReference type="Proteomes" id="UP000095085">
    <property type="component" value="Unassembled WGS sequence"/>
</dbReference>
<feature type="transmembrane region" description="Helical" evidence="6">
    <location>
        <begin position="142"/>
        <end position="159"/>
    </location>
</feature>
<keyword evidence="4 6" id="KW-1133">Transmembrane helix</keyword>
<reference evidence="8" key="1">
    <citation type="submission" date="2016-05" db="EMBL/GenBank/DDBJ databases">
        <title>Comparative genomics of biotechnologically important yeasts.</title>
        <authorList>
            <consortium name="DOE Joint Genome Institute"/>
            <person name="Riley R."/>
            <person name="Haridas S."/>
            <person name="Wolfe K.H."/>
            <person name="Lopes M.R."/>
            <person name="Hittinger C.T."/>
            <person name="Goker M."/>
            <person name="Salamov A."/>
            <person name="Wisecaver J."/>
            <person name="Long T.M."/>
            <person name="Aerts A.L."/>
            <person name="Barry K."/>
            <person name="Choi C."/>
            <person name="Clum A."/>
            <person name="Coughlan A.Y."/>
            <person name="Deshpande S."/>
            <person name="Douglass A.P."/>
            <person name="Hanson S.J."/>
            <person name="Klenk H.-P."/>
            <person name="Labutti K."/>
            <person name="Lapidus A."/>
            <person name="Lindquist E."/>
            <person name="Lipzen A."/>
            <person name="Meier-Kolthoff J.P."/>
            <person name="Ohm R.A."/>
            <person name="Otillar R.P."/>
            <person name="Pangilinan J."/>
            <person name="Peng Y."/>
            <person name="Rokas A."/>
            <person name="Rosa C.A."/>
            <person name="Scheuner C."/>
            <person name="Sibirny A.A."/>
            <person name="Slot J.C."/>
            <person name="Stielow J.B."/>
            <person name="Sun H."/>
            <person name="Kurtzman C.P."/>
            <person name="Blackwell M."/>
            <person name="Grigoriev I.V."/>
            <person name="Jeffries T.W."/>
        </authorList>
    </citation>
    <scope>NUCLEOTIDE SEQUENCE [LARGE SCALE GENOMIC DNA]</scope>
    <source>
        <strain evidence="8">NRRL Y-1933</strain>
    </source>
</reference>
<dbReference type="InterPro" id="IPR007248">
    <property type="entry name" value="Mpv17_PMP22"/>
</dbReference>
<dbReference type="STRING" id="984485.A0A1E4RL28"/>
<dbReference type="OrthoDB" id="10267969at2759"/>
<proteinExistence type="inferred from homology"/>
<feature type="transmembrane region" description="Helical" evidence="6">
    <location>
        <begin position="105"/>
        <end position="130"/>
    </location>
</feature>
<gene>
    <name evidence="7" type="ORF">HYPBUDRAFT_107946</name>
</gene>
<comment type="similarity">
    <text evidence="2 6">Belongs to the peroxisomal membrane protein PXMP2/4 family.</text>
</comment>
<comment type="subcellular location">
    <subcellularLocation>
        <location evidence="1">Membrane</location>
        <topology evidence="1">Multi-pass membrane protein</topology>
    </subcellularLocation>
</comment>
<feature type="transmembrane region" description="Helical" evidence="6">
    <location>
        <begin position="47"/>
        <end position="66"/>
    </location>
</feature>
<dbReference type="AlphaFoldDB" id="A0A1E4RL28"/>
<evidence type="ECO:0000256" key="2">
    <source>
        <dbReference type="ARBA" id="ARBA00006824"/>
    </source>
</evidence>
<evidence type="ECO:0000256" key="3">
    <source>
        <dbReference type="ARBA" id="ARBA00022692"/>
    </source>
</evidence>
<dbReference type="GO" id="GO:0005778">
    <property type="term" value="C:peroxisomal membrane"/>
    <property type="evidence" value="ECO:0007669"/>
    <property type="project" value="TreeGrafter"/>
</dbReference>
<evidence type="ECO:0000313" key="8">
    <source>
        <dbReference type="Proteomes" id="UP000095085"/>
    </source>
</evidence>
<name>A0A1E4RL28_9ASCO</name>
<evidence type="ECO:0000256" key="4">
    <source>
        <dbReference type="ARBA" id="ARBA00022989"/>
    </source>
</evidence>
<sequence length="218" mass="25215">MPDIELTNLHHNHDLEKSSTSIEIPNSNTESAYPPIYPLPKPLQRKLISYIIIEALVSLIIYYNYFKIEISTHHLIAPTILGASTAALAQSINQYSKKNFSLNRIFKFVVWGCINGCFTVLWIDMLIYQIDGLTYRIMVDQFIGAPTFQLIFSILNCLWDHGELNYTLKNSYLKSLKFSYCYWPFFSICSFMFIPQSMIFPANCLANLIWNLILSKLT</sequence>
<evidence type="ECO:0000256" key="1">
    <source>
        <dbReference type="ARBA" id="ARBA00004141"/>
    </source>
</evidence>
<keyword evidence="3 6" id="KW-0812">Transmembrane</keyword>